<comment type="subunit">
    <text evidence="3">Homotetramer.</text>
</comment>
<accession>A0A0D2J7F1</accession>
<dbReference type="GO" id="GO:0005829">
    <property type="term" value="C:cytosol"/>
    <property type="evidence" value="ECO:0007669"/>
    <property type="project" value="TreeGrafter"/>
</dbReference>
<evidence type="ECO:0000256" key="3">
    <source>
        <dbReference type="ARBA" id="ARBA00011881"/>
    </source>
</evidence>
<dbReference type="Pfam" id="PF00316">
    <property type="entry name" value="FBPase"/>
    <property type="match status" value="1"/>
</dbReference>
<evidence type="ECO:0000256" key="6">
    <source>
        <dbReference type="ARBA" id="ARBA00022842"/>
    </source>
</evidence>
<sequence length="293" mass="29928">MRAAMQVRSASGATAAPRACAAAAPIGRAPHPARRTDRSSAAATSPAGRSTLGPWRGAATASALSGAQRRRSVVAAATGGGGYDFAIETLPTWLLREEMAGRVPFDLVQVVSSIAVACKQISALVARAPLAKLTGVAGGSNASGDEQKKLDVIANDIFTGAVANCGRTGITVSEEEEAPIAVDVVAGGNYIVAFDPIDGSSNLDACISSGSIFGIYTPGECVINDDDSADEVLEKCVTNVRKAGTELVAAGYCLYSSATVLVLTLGDGVFSFTLDRGLGEFVLTDRSAAVWLQ</sequence>
<evidence type="ECO:0000256" key="7">
    <source>
        <dbReference type="ARBA" id="ARBA00032973"/>
    </source>
</evidence>
<dbReference type="GO" id="GO:0046872">
    <property type="term" value="F:metal ion binding"/>
    <property type="evidence" value="ECO:0007669"/>
    <property type="project" value="UniProtKB-KW"/>
</dbReference>
<dbReference type="GO" id="GO:0006000">
    <property type="term" value="P:fructose metabolic process"/>
    <property type="evidence" value="ECO:0007669"/>
    <property type="project" value="TreeGrafter"/>
</dbReference>
<name>A0A0D2J7F1_9CHLO</name>
<dbReference type="EC" id="3.1.3.11" evidence="4"/>
<evidence type="ECO:0000256" key="9">
    <source>
        <dbReference type="SAM" id="MobiDB-lite"/>
    </source>
</evidence>
<dbReference type="InterPro" id="IPR000146">
    <property type="entry name" value="FBPase_class-1"/>
</dbReference>
<dbReference type="KEGG" id="mng:MNEG_12269"/>
<evidence type="ECO:0000313" key="11">
    <source>
        <dbReference type="EMBL" id="KIY95692.1"/>
    </source>
</evidence>
<protein>
    <recommendedName>
        <fullName evidence="4">fructose-bisphosphatase</fullName>
        <ecNumber evidence="4">3.1.3.11</ecNumber>
    </recommendedName>
    <alternativeName>
        <fullName evidence="7">D-fructose-1,6-bisphosphate 1-phosphohydrolase</fullName>
    </alternativeName>
</protein>
<evidence type="ECO:0000256" key="1">
    <source>
        <dbReference type="ARBA" id="ARBA00001273"/>
    </source>
</evidence>
<dbReference type="SUPFAM" id="SSF56655">
    <property type="entry name" value="Carbohydrate phosphatase"/>
    <property type="match status" value="1"/>
</dbReference>
<dbReference type="AlphaFoldDB" id="A0A0D2J7F1"/>
<evidence type="ECO:0000259" key="10">
    <source>
        <dbReference type="Pfam" id="PF00316"/>
    </source>
</evidence>
<reference evidence="11 12" key="1">
    <citation type="journal article" date="2013" name="BMC Genomics">
        <title>Reconstruction of the lipid metabolism for the microalga Monoraphidium neglectum from its genome sequence reveals characteristics suitable for biofuel production.</title>
        <authorList>
            <person name="Bogen C."/>
            <person name="Al-Dilaimi A."/>
            <person name="Albersmeier A."/>
            <person name="Wichmann J."/>
            <person name="Grundmann M."/>
            <person name="Rupp O."/>
            <person name="Lauersen K.J."/>
            <person name="Blifernez-Klassen O."/>
            <person name="Kalinowski J."/>
            <person name="Goesmann A."/>
            <person name="Mussgnug J.H."/>
            <person name="Kruse O."/>
        </authorList>
    </citation>
    <scope>NUCLEOTIDE SEQUENCE [LARGE SCALE GENOMIC DNA]</scope>
    <source>
        <strain evidence="11 12">SAG 48.87</strain>
    </source>
</reference>
<dbReference type="PANTHER" id="PTHR11556:SF1">
    <property type="entry name" value="FRUCTOSE-BISPHOSPHATASE"/>
    <property type="match status" value="1"/>
</dbReference>
<keyword evidence="8 11" id="KW-0378">Hydrolase</keyword>
<dbReference type="InterPro" id="IPR028343">
    <property type="entry name" value="FBPtase"/>
</dbReference>
<dbReference type="Gene3D" id="3.30.540.10">
    <property type="entry name" value="Fructose-1,6-Bisphosphatase, subunit A, domain 1"/>
    <property type="match status" value="1"/>
</dbReference>
<gene>
    <name evidence="11" type="ORF">MNEG_12269</name>
</gene>
<dbReference type="EMBL" id="KK103375">
    <property type="protein sequence ID" value="KIY95692.1"/>
    <property type="molecule type" value="Genomic_DNA"/>
</dbReference>
<dbReference type="GO" id="GO:0006094">
    <property type="term" value="P:gluconeogenesis"/>
    <property type="evidence" value="ECO:0007669"/>
    <property type="project" value="TreeGrafter"/>
</dbReference>
<keyword evidence="12" id="KW-1185">Reference proteome</keyword>
<dbReference type="GO" id="GO:0030388">
    <property type="term" value="P:fructose 1,6-bisphosphate metabolic process"/>
    <property type="evidence" value="ECO:0007669"/>
    <property type="project" value="TreeGrafter"/>
</dbReference>
<dbReference type="PANTHER" id="PTHR11556">
    <property type="entry name" value="FRUCTOSE-1,6-BISPHOSPHATASE-RELATED"/>
    <property type="match status" value="1"/>
</dbReference>
<keyword evidence="6" id="KW-0460">Magnesium</keyword>
<dbReference type="Proteomes" id="UP000054498">
    <property type="component" value="Unassembled WGS sequence"/>
</dbReference>
<organism evidence="11 12">
    <name type="scientific">Monoraphidium neglectum</name>
    <dbReference type="NCBI Taxonomy" id="145388"/>
    <lineage>
        <taxon>Eukaryota</taxon>
        <taxon>Viridiplantae</taxon>
        <taxon>Chlorophyta</taxon>
        <taxon>core chlorophytes</taxon>
        <taxon>Chlorophyceae</taxon>
        <taxon>CS clade</taxon>
        <taxon>Sphaeropleales</taxon>
        <taxon>Selenastraceae</taxon>
        <taxon>Monoraphidium</taxon>
    </lineage>
</organism>
<dbReference type="STRING" id="145388.A0A0D2J7F1"/>
<evidence type="ECO:0000256" key="2">
    <source>
        <dbReference type="ARBA" id="ARBA00005215"/>
    </source>
</evidence>
<keyword evidence="8" id="KW-0119">Carbohydrate metabolism</keyword>
<dbReference type="RefSeq" id="XP_013894712.1">
    <property type="nucleotide sequence ID" value="XM_014039258.1"/>
</dbReference>
<evidence type="ECO:0000256" key="4">
    <source>
        <dbReference type="ARBA" id="ARBA00013093"/>
    </source>
</evidence>
<dbReference type="OrthoDB" id="10256725at2759"/>
<dbReference type="GO" id="GO:0005986">
    <property type="term" value="P:sucrose biosynthetic process"/>
    <property type="evidence" value="ECO:0007669"/>
    <property type="project" value="TreeGrafter"/>
</dbReference>
<evidence type="ECO:0000256" key="8">
    <source>
        <dbReference type="RuleBase" id="RU000508"/>
    </source>
</evidence>
<dbReference type="PRINTS" id="PR00115">
    <property type="entry name" value="F16BPHPHTASE"/>
</dbReference>
<comment type="catalytic activity">
    <reaction evidence="1">
        <text>beta-D-fructose 1,6-bisphosphate + H2O = beta-D-fructose 6-phosphate + phosphate</text>
        <dbReference type="Rhea" id="RHEA:11064"/>
        <dbReference type="ChEBI" id="CHEBI:15377"/>
        <dbReference type="ChEBI" id="CHEBI:32966"/>
        <dbReference type="ChEBI" id="CHEBI:43474"/>
        <dbReference type="ChEBI" id="CHEBI:57634"/>
        <dbReference type="EC" id="3.1.3.11"/>
    </reaction>
</comment>
<feature type="domain" description="Fructose-1-6-bisphosphatase class I N-terminal" evidence="10">
    <location>
        <begin position="105"/>
        <end position="285"/>
    </location>
</feature>
<dbReference type="InterPro" id="IPR033391">
    <property type="entry name" value="FBPase_N"/>
</dbReference>
<dbReference type="GO" id="GO:0042132">
    <property type="term" value="F:fructose 1,6-bisphosphate 1-phosphatase activity"/>
    <property type="evidence" value="ECO:0007669"/>
    <property type="project" value="UniProtKB-EC"/>
</dbReference>
<dbReference type="GO" id="GO:0006002">
    <property type="term" value="P:fructose 6-phosphate metabolic process"/>
    <property type="evidence" value="ECO:0007669"/>
    <property type="project" value="TreeGrafter"/>
</dbReference>
<evidence type="ECO:0000256" key="5">
    <source>
        <dbReference type="ARBA" id="ARBA00022723"/>
    </source>
</evidence>
<dbReference type="GeneID" id="25729614"/>
<evidence type="ECO:0000313" key="12">
    <source>
        <dbReference type="Proteomes" id="UP000054498"/>
    </source>
</evidence>
<keyword evidence="5" id="KW-0479">Metal-binding</keyword>
<comment type="pathway">
    <text evidence="2">Carbohydrate biosynthesis; Calvin cycle.</text>
</comment>
<feature type="region of interest" description="Disordered" evidence="9">
    <location>
        <begin position="24"/>
        <end position="55"/>
    </location>
</feature>
<comment type="similarity">
    <text evidence="8">Belongs to the FBPase class 1 family.</text>
</comment>
<proteinExistence type="inferred from homology"/>